<dbReference type="InterPro" id="IPR013087">
    <property type="entry name" value="Znf_C2H2_type"/>
</dbReference>
<evidence type="ECO:0000313" key="5">
    <source>
        <dbReference type="Proteomes" id="UP000800093"/>
    </source>
</evidence>
<feature type="compositionally biased region" description="Basic residues" evidence="2">
    <location>
        <begin position="36"/>
        <end position="47"/>
    </location>
</feature>
<dbReference type="GO" id="GO:0008270">
    <property type="term" value="F:zinc ion binding"/>
    <property type="evidence" value="ECO:0007669"/>
    <property type="project" value="UniProtKB-KW"/>
</dbReference>
<feature type="region of interest" description="Disordered" evidence="2">
    <location>
        <begin position="524"/>
        <end position="602"/>
    </location>
</feature>
<evidence type="ECO:0000259" key="3">
    <source>
        <dbReference type="PROSITE" id="PS50157"/>
    </source>
</evidence>
<gene>
    <name evidence="4" type="ORF">CC78DRAFT_577365</name>
</gene>
<feature type="domain" description="C2H2-type" evidence="3">
    <location>
        <begin position="56"/>
        <end position="84"/>
    </location>
</feature>
<sequence>MLGQGGQGGQGPRIDDRVQSLSCPYCEANFTGQHGKSNRTRHLKYKHSSSPSDPSLQCEQCHQWFNRTDAKKVHLRRAHQQEQNPEIGNRSIEYNQDRDISIIAKDSGSYMIESTALIVNKIRNESPSTAMFQPQVLSVDPFTSHGASMSPFIQRPDTVSILRILHYSLSPLQFGLIFENLHYVIKDMMTSLPYDTFACGFVSALIKLNALVEAENFHHCYSVKTSYVSCHTQGCSRFANGEQSPCSVNSTPSFSNSQDATSTIPSNTEIGVSVDPNRTRITSNVRVPPLDKTSRCFACPVEKYYQSHGQPSPCDYAGAQSMWYIAQHLKSPVHRYRLLNLCRECWEYYLDSECMNSHGQKLVQPRGIAQENQWIDLFQKLYPSATSVPYPYVDELGGPTGLPSSNSANTSNIHSSFSMGTSQEHQISPSPISQGRRRWPSSPPQDPGQSQALTPNREVSETAAMDTLLQILSSSIYQASDLFSSCVYRLLGEYGPLTPEQTHEIRELLLERVSATCELLLENAPGPSEQVQHPEPELLEPSSSTELQAQYTKDSEGDFGEIRVIFPSSSTETQSQYVHRPTSTQPTYDHSDYVPRSEQQPR</sequence>
<keyword evidence="1" id="KW-0863">Zinc-finger</keyword>
<proteinExistence type="predicted"/>
<accession>A0A9P4N2E2</accession>
<dbReference type="PROSITE" id="PS50157">
    <property type="entry name" value="ZINC_FINGER_C2H2_2"/>
    <property type="match status" value="1"/>
</dbReference>
<feature type="compositionally biased region" description="Polar residues" evidence="2">
    <location>
        <begin position="567"/>
        <end position="588"/>
    </location>
</feature>
<reference evidence="5" key="1">
    <citation type="journal article" date="2020" name="Stud. Mycol.">
        <title>101 Dothideomycetes genomes: A test case for predicting lifestyles and emergence of pathogens.</title>
        <authorList>
            <person name="Haridas S."/>
            <person name="Albert R."/>
            <person name="Binder M."/>
            <person name="Bloem J."/>
            <person name="LaButti K."/>
            <person name="Salamov A."/>
            <person name="Andreopoulos B."/>
            <person name="Baker S."/>
            <person name="Barry K."/>
            <person name="Bills G."/>
            <person name="Bluhm B."/>
            <person name="Cannon C."/>
            <person name="Castanera R."/>
            <person name="Culley D."/>
            <person name="Daum C."/>
            <person name="Ezra D."/>
            <person name="Gonzalez J."/>
            <person name="Henrissat B."/>
            <person name="Kuo A."/>
            <person name="Liang C."/>
            <person name="Lipzen A."/>
            <person name="Lutzoni F."/>
            <person name="Magnuson J."/>
            <person name="Mondo S."/>
            <person name="Nolan M."/>
            <person name="Ohm R."/>
            <person name="Pangilinan J."/>
            <person name="Park H.-J."/>
            <person name="Ramirez L."/>
            <person name="Alfaro M."/>
            <person name="Sun H."/>
            <person name="Tritt A."/>
            <person name="Yoshinaga Y."/>
            <person name="Zwiers L.-H."/>
            <person name="Turgeon B."/>
            <person name="Goodwin S."/>
            <person name="Spatafora J."/>
            <person name="Crous P."/>
            <person name="Grigoriev I."/>
        </authorList>
    </citation>
    <scope>NUCLEOTIDE SEQUENCE [LARGE SCALE GENOMIC DNA]</scope>
    <source>
        <strain evidence="5">CBS 304.66</strain>
    </source>
</reference>
<dbReference type="Gene3D" id="3.30.160.60">
    <property type="entry name" value="Classic Zinc Finger"/>
    <property type="match status" value="1"/>
</dbReference>
<evidence type="ECO:0000256" key="1">
    <source>
        <dbReference type="PROSITE-ProRule" id="PRU00042"/>
    </source>
</evidence>
<evidence type="ECO:0000256" key="2">
    <source>
        <dbReference type="SAM" id="MobiDB-lite"/>
    </source>
</evidence>
<feature type="region of interest" description="Disordered" evidence="2">
    <location>
        <begin position="34"/>
        <end position="53"/>
    </location>
</feature>
<evidence type="ECO:0000313" key="4">
    <source>
        <dbReference type="EMBL" id="KAF2267165.1"/>
    </source>
</evidence>
<feature type="compositionally biased region" description="Basic and acidic residues" evidence="2">
    <location>
        <begin position="589"/>
        <end position="602"/>
    </location>
</feature>
<keyword evidence="1" id="KW-0479">Metal-binding</keyword>
<feature type="compositionally biased region" description="Polar residues" evidence="2">
    <location>
        <begin position="250"/>
        <end position="270"/>
    </location>
</feature>
<dbReference type="Proteomes" id="UP000800093">
    <property type="component" value="Unassembled WGS sequence"/>
</dbReference>
<keyword evidence="5" id="KW-1185">Reference proteome</keyword>
<dbReference type="PROSITE" id="PS00028">
    <property type="entry name" value="ZINC_FINGER_C2H2_1"/>
    <property type="match status" value="1"/>
</dbReference>
<keyword evidence="1" id="KW-0862">Zinc</keyword>
<feature type="region of interest" description="Disordered" evidence="2">
    <location>
        <begin position="250"/>
        <end position="275"/>
    </location>
</feature>
<dbReference type="EMBL" id="ML986593">
    <property type="protein sequence ID" value="KAF2267165.1"/>
    <property type="molecule type" value="Genomic_DNA"/>
</dbReference>
<protein>
    <recommendedName>
        <fullName evidence="3">C2H2-type domain-containing protein</fullName>
    </recommendedName>
</protein>
<feature type="region of interest" description="Disordered" evidence="2">
    <location>
        <begin position="401"/>
        <end position="455"/>
    </location>
</feature>
<name>A0A9P4N2E2_9PLEO</name>
<organism evidence="4 5">
    <name type="scientific">Lojkania enalia</name>
    <dbReference type="NCBI Taxonomy" id="147567"/>
    <lineage>
        <taxon>Eukaryota</taxon>
        <taxon>Fungi</taxon>
        <taxon>Dikarya</taxon>
        <taxon>Ascomycota</taxon>
        <taxon>Pezizomycotina</taxon>
        <taxon>Dothideomycetes</taxon>
        <taxon>Pleosporomycetidae</taxon>
        <taxon>Pleosporales</taxon>
        <taxon>Pleosporales incertae sedis</taxon>
        <taxon>Lojkania</taxon>
    </lineage>
</organism>
<dbReference type="AlphaFoldDB" id="A0A9P4N2E2"/>
<comment type="caution">
    <text evidence="4">The sequence shown here is derived from an EMBL/GenBank/DDBJ whole genome shotgun (WGS) entry which is preliminary data.</text>
</comment>
<dbReference type="OrthoDB" id="8922241at2759"/>
<feature type="compositionally biased region" description="Polar residues" evidence="2">
    <location>
        <begin position="402"/>
        <end position="433"/>
    </location>
</feature>